<dbReference type="Proteomes" id="UP000597444">
    <property type="component" value="Unassembled WGS sequence"/>
</dbReference>
<dbReference type="EMBL" id="BNJK01000001">
    <property type="protein sequence ID" value="GHO91859.1"/>
    <property type="molecule type" value="Genomic_DNA"/>
</dbReference>
<organism evidence="1 2">
    <name type="scientific">Reticulibacter mediterranei</name>
    <dbReference type="NCBI Taxonomy" id="2778369"/>
    <lineage>
        <taxon>Bacteria</taxon>
        <taxon>Bacillati</taxon>
        <taxon>Chloroflexota</taxon>
        <taxon>Ktedonobacteria</taxon>
        <taxon>Ktedonobacterales</taxon>
        <taxon>Reticulibacteraceae</taxon>
        <taxon>Reticulibacter</taxon>
    </lineage>
</organism>
<dbReference type="AlphaFoldDB" id="A0A8J3IAE7"/>
<evidence type="ECO:0000313" key="2">
    <source>
        <dbReference type="Proteomes" id="UP000597444"/>
    </source>
</evidence>
<reference evidence="1" key="1">
    <citation type="submission" date="2020-10" db="EMBL/GenBank/DDBJ databases">
        <title>Taxonomic study of unclassified bacteria belonging to the class Ktedonobacteria.</title>
        <authorList>
            <person name="Yabe S."/>
            <person name="Wang C.M."/>
            <person name="Zheng Y."/>
            <person name="Sakai Y."/>
            <person name="Cavaletti L."/>
            <person name="Monciardini P."/>
            <person name="Donadio S."/>
        </authorList>
    </citation>
    <scope>NUCLEOTIDE SEQUENCE</scope>
    <source>
        <strain evidence="1">ID150040</strain>
    </source>
</reference>
<gene>
    <name evidence="1" type="ORF">KSF_019070</name>
</gene>
<keyword evidence="2" id="KW-1185">Reference proteome</keyword>
<proteinExistence type="predicted"/>
<evidence type="ECO:0000313" key="1">
    <source>
        <dbReference type="EMBL" id="GHO91859.1"/>
    </source>
</evidence>
<accession>A0A8J3IAE7</accession>
<comment type="caution">
    <text evidence="1">The sequence shown here is derived from an EMBL/GenBank/DDBJ whole genome shotgun (WGS) entry which is preliminary data.</text>
</comment>
<dbReference type="RefSeq" id="WP_220202729.1">
    <property type="nucleotide sequence ID" value="NZ_BNJK01000001.1"/>
</dbReference>
<protein>
    <submittedName>
        <fullName evidence="1">Uncharacterized protein</fullName>
    </submittedName>
</protein>
<name>A0A8J3IAE7_9CHLR</name>
<sequence length="73" mass="8449">MSQSEVAQLRQSILEEYEAMKRGLTGFAWGSAKHAFIDARMKRVDYYHEQLIKQIGEQEATHTICDLYEQVIG</sequence>